<name>A0A8J6EZ81_ELECQ</name>
<proteinExistence type="predicted"/>
<organism evidence="1 2">
    <name type="scientific">Eleutherodactylus coqui</name>
    <name type="common">Puerto Rican coqui</name>
    <dbReference type="NCBI Taxonomy" id="57060"/>
    <lineage>
        <taxon>Eukaryota</taxon>
        <taxon>Metazoa</taxon>
        <taxon>Chordata</taxon>
        <taxon>Craniata</taxon>
        <taxon>Vertebrata</taxon>
        <taxon>Euteleostomi</taxon>
        <taxon>Amphibia</taxon>
        <taxon>Batrachia</taxon>
        <taxon>Anura</taxon>
        <taxon>Neobatrachia</taxon>
        <taxon>Hyloidea</taxon>
        <taxon>Eleutherodactylidae</taxon>
        <taxon>Eleutherodactylinae</taxon>
        <taxon>Eleutherodactylus</taxon>
        <taxon>Eleutherodactylus</taxon>
    </lineage>
</organism>
<accession>A0A8J6EZ81</accession>
<evidence type="ECO:0000313" key="2">
    <source>
        <dbReference type="Proteomes" id="UP000770717"/>
    </source>
</evidence>
<keyword evidence="2" id="KW-1185">Reference proteome</keyword>
<sequence>MVLFLPSHLKPIVSIIQMKMDSLFHGKKKNTMVAGVWAESMYVCPEIKVITLRCKKYASADLLSCLRQSGINICNIWRTEHFGNKHLMEEYIM</sequence>
<evidence type="ECO:0000313" key="1">
    <source>
        <dbReference type="EMBL" id="KAG9478868.1"/>
    </source>
</evidence>
<dbReference type="EMBL" id="WNTK01000008">
    <property type="protein sequence ID" value="KAG9478868.1"/>
    <property type="molecule type" value="Genomic_DNA"/>
</dbReference>
<gene>
    <name evidence="1" type="ORF">GDO78_012499</name>
</gene>
<dbReference type="AlphaFoldDB" id="A0A8J6EZ81"/>
<comment type="caution">
    <text evidence="1">The sequence shown here is derived from an EMBL/GenBank/DDBJ whole genome shotgun (WGS) entry which is preliminary data.</text>
</comment>
<protein>
    <submittedName>
        <fullName evidence="1">Uncharacterized protein</fullName>
    </submittedName>
</protein>
<reference evidence="1" key="1">
    <citation type="thesis" date="2020" institute="ProQuest LLC" country="789 East Eisenhower Parkway, Ann Arbor, MI, USA">
        <title>Comparative Genomics and Chromosome Evolution.</title>
        <authorList>
            <person name="Mudd A.B."/>
        </authorList>
    </citation>
    <scope>NUCLEOTIDE SEQUENCE</scope>
    <source>
        <strain evidence="1">HN-11 Male</strain>
        <tissue evidence="1">Kidney and liver</tissue>
    </source>
</reference>
<dbReference type="Proteomes" id="UP000770717">
    <property type="component" value="Unassembled WGS sequence"/>
</dbReference>